<accession>A0AAU8LQS6</accession>
<dbReference type="InterPro" id="IPR045390">
    <property type="entry name" value="ABC-3C_MC3"/>
</dbReference>
<dbReference type="EMBL" id="CP159373">
    <property type="protein sequence ID" value="XCN71185.1"/>
    <property type="molecule type" value="Genomic_DNA"/>
</dbReference>
<dbReference type="KEGG" id="eaj:Q3M24_12755"/>
<protein>
    <submittedName>
        <fullName evidence="1">Three component ABC system middle component</fullName>
    </submittedName>
</protein>
<sequence length="147" mass="16611">MNGRLFNNIGVCSLAIAFVVQHLDRLTLAKALLIIPLITNAELLKYLARKTTKNQTIEQLIVKKPKCFSNFNARYYDALLVSINSIQLLVEIGLLELVDGKIITTERLNYDKSMGKRAEKIFKASSNLADLVNSDIEDLYINLRVQL</sequence>
<dbReference type="Pfam" id="PF20131">
    <property type="entry name" value="MC3"/>
    <property type="match status" value="1"/>
</dbReference>
<proteinExistence type="predicted"/>
<organism evidence="1">
    <name type="scientific">Candidatus Electrothrix aestuarii</name>
    <dbReference type="NCBI Taxonomy" id="3062594"/>
    <lineage>
        <taxon>Bacteria</taxon>
        <taxon>Pseudomonadati</taxon>
        <taxon>Thermodesulfobacteriota</taxon>
        <taxon>Desulfobulbia</taxon>
        <taxon>Desulfobulbales</taxon>
        <taxon>Desulfobulbaceae</taxon>
        <taxon>Candidatus Electrothrix</taxon>
    </lineage>
</organism>
<gene>
    <name evidence="1" type="ORF">Q3M24_12755</name>
</gene>
<reference evidence="1" key="1">
    <citation type="journal article" date="2024" name="Syst. Appl. Microbiol.">
        <title>First single-strain enrichments of Electrothrix cable bacteria, description of E. aestuarii sp. nov. and E. rattekaaiensis sp. nov., and proposal of a cable bacteria taxonomy following the rules of the SeqCode.</title>
        <authorList>
            <person name="Plum-Jensen L.E."/>
            <person name="Schramm A."/>
            <person name="Marshall I.P.G."/>
        </authorList>
    </citation>
    <scope>NUCLEOTIDE SEQUENCE</scope>
    <source>
        <strain evidence="1">Rat1</strain>
    </source>
</reference>
<reference evidence="1" key="2">
    <citation type="submission" date="2024-06" db="EMBL/GenBank/DDBJ databases">
        <authorList>
            <person name="Plum-Jensen L.E."/>
            <person name="Schramm A."/>
            <person name="Marshall I.P.G."/>
        </authorList>
    </citation>
    <scope>NUCLEOTIDE SEQUENCE</scope>
    <source>
        <strain evidence="1">Rat1</strain>
    </source>
</reference>
<evidence type="ECO:0000313" key="1">
    <source>
        <dbReference type="EMBL" id="XCN71185.1"/>
    </source>
</evidence>
<dbReference type="AlphaFoldDB" id="A0AAU8LQS6"/>
<name>A0AAU8LQS6_9BACT</name>